<keyword evidence="2" id="KW-1185">Reference proteome</keyword>
<comment type="caution">
    <text evidence="1">The sequence shown here is derived from an EMBL/GenBank/DDBJ whole genome shotgun (WGS) entry which is preliminary data.</text>
</comment>
<gene>
    <name evidence="1" type="ORF">J2Z71_001180</name>
</gene>
<reference evidence="1 2" key="1">
    <citation type="submission" date="2021-03" db="EMBL/GenBank/DDBJ databases">
        <title>Genomic Encyclopedia of Type Strains, Phase IV (KMG-IV): sequencing the most valuable type-strain genomes for metagenomic binning, comparative biology and taxonomic classification.</title>
        <authorList>
            <person name="Goeker M."/>
        </authorList>
    </citation>
    <scope>NUCLEOTIDE SEQUENCE [LARGE SCALE GENOMIC DNA]</scope>
    <source>
        <strain evidence="1 2">DSM 27563</strain>
    </source>
</reference>
<dbReference type="Proteomes" id="UP001519306">
    <property type="component" value="Unassembled WGS sequence"/>
</dbReference>
<evidence type="ECO:0000313" key="2">
    <source>
        <dbReference type="Proteomes" id="UP001519306"/>
    </source>
</evidence>
<evidence type="ECO:0000313" key="1">
    <source>
        <dbReference type="EMBL" id="MBP2025637.1"/>
    </source>
</evidence>
<proteinExistence type="predicted"/>
<dbReference type="RefSeq" id="WP_210060926.1">
    <property type="nucleotide sequence ID" value="NZ_JAGGLJ010000010.1"/>
</dbReference>
<dbReference type="SUPFAM" id="SSF53187">
    <property type="entry name" value="Zn-dependent exopeptidases"/>
    <property type="match status" value="1"/>
</dbReference>
<accession>A0ABS4KCZ4</accession>
<protein>
    <submittedName>
        <fullName evidence="1">Metal-dependent amidase/aminoacylase/carboxypeptidase family protein</fullName>
    </submittedName>
</protein>
<dbReference type="Gene3D" id="3.40.630.10">
    <property type="entry name" value="Zn peptidases"/>
    <property type="match status" value="1"/>
</dbReference>
<name>A0ABS4KCZ4_9FIRM</name>
<organism evidence="1 2">
    <name type="scientific">Peptoniphilus stercorisuis</name>
    <dbReference type="NCBI Taxonomy" id="1436965"/>
    <lineage>
        <taxon>Bacteria</taxon>
        <taxon>Bacillati</taxon>
        <taxon>Bacillota</taxon>
        <taxon>Tissierellia</taxon>
        <taxon>Tissierellales</taxon>
        <taxon>Peptoniphilaceae</taxon>
        <taxon>Peptoniphilus</taxon>
    </lineage>
</organism>
<dbReference type="EMBL" id="JAGGLJ010000010">
    <property type="protein sequence ID" value="MBP2025637.1"/>
    <property type="molecule type" value="Genomic_DNA"/>
</dbReference>
<sequence>MELYKKELIANRRKYRQIAETGWLEIETTIEIIKYLKSLGYNVKYGKEIHSENRMGLPTKEEYKEHIENIDFEKLNADFDISEILEGYTGCIAEIKSKNPGKTIGIRFNPDENVLKYGVAALSNIALNFLNIK</sequence>